<dbReference type="Gene3D" id="3.10.100.10">
    <property type="entry name" value="Mannose-Binding Protein A, subunit A"/>
    <property type="match status" value="1"/>
</dbReference>
<evidence type="ECO:0000256" key="1">
    <source>
        <dbReference type="ARBA" id="ARBA00004401"/>
    </source>
</evidence>
<name>A0A6P6E246_OCTDE</name>
<evidence type="ECO:0000256" key="4">
    <source>
        <dbReference type="ARBA" id="ARBA00022989"/>
    </source>
</evidence>
<dbReference type="Proteomes" id="UP000515203">
    <property type="component" value="Unplaced"/>
</dbReference>
<dbReference type="InParanoid" id="A0A6P6E246"/>
<reference evidence="8" key="1">
    <citation type="submission" date="2025-08" db="UniProtKB">
        <authorList>
            <consortium name="RefSeq"/>
        </authorList>
    </citation>
    <scope>IDENTIFICATION</scope>
</reference>
<keyword evidence="4" id="KW-1133">Transmembrane helix</keyword>
<protein>
    <submittedName>
        <fullName evidence="8">NKG2-A/NKG2-B type II integral membrane protein-like</fullName>
    </submittedName>
</protein>
<keyword evidence="3" id="KW-0735">Signal-anchor</keyword>
<evidence type="ECO:0000256" key="5">
    <source>
        <dbReference type="ARBA" id="ARBA00023136"/>
    </source>
</evidence>
<dbReference type="OrthoDB" id="10059571at2759"/>
<evidence type="ECO:0000313" key="8">
    <source>
        <dbReference type="RefSeq" id="XP_023566364.1"/>
    </source>
</evidence>
<dbReference type="GO" id="GO:0005886">
    <property type="term" value="C:plasma membrane"/>
    <property type="evidence" value="ECO:0007669"/>
    <property type="project" value="UniProtKB-SubCell"/>
</dbReference>
<keyword evidence="2" id="KW-0812">Transmembrane</keyword>
<sequence>MSNQRWLNLAKHQKKPQRKPAEATGPISLTEQEMTHVELSLSNASQASPGNEVCKEKLTAGILGLFCLKLAMMLTVTVTISSTIIEDQNKSSLVRTPKGTHNLSSAYHCAHCPNEWLTFSNNCYYFGSEKKTWNESLVSCSSKNSSLTYIDDGKELFEMTYAKVVPLVPPTSFSPMLASRVTREEC</sequence>
<keyword evidence="5" id="KW-0472">Membrane</keyword>
<keyword evidence="7" id="KW-1185">Reference proteome</keyword>
<evidence type="ECO:0000256" key="6">
    <source>
        <dbReference type="SAM" id="MobiDB-lite"/>
    </source>
</evidence>
<comment type="subcellular location">
    <subcellularLocation>
        <location evidence="1">Cell membrane</location>
        <topology evidence="1">Single-pass type II membrane protein</topology>
    </subcellularLocation>
</comment>
<dbReference type="PANTHER" id="PTHR22800">
    <property type="entry name" value="C-TYPE LECTIN PROTEINS"/>
    <property type="match status" value="1"/>
</dbReference>
<dbReference type="SUPFAM" id="SSF56436">
    <property type="entry name" value="C-type lectin-like"/>
    <property type="match status" value="1"/>
</dbReference>
<dbReference type="AlphaFoldDB" id="A0A6P6E246"/>
<evidence type="ECO:0000256" key="2">
    <source>
        <dbReference type="ARBA" id="ARBA00022692"/>
    </source>
</evidence>
<organism evidence="7 8">
    <name type="scientific">Octodon degus</name>
    <name type="common">Degu</name>
    <name type="synonym">Sciurus degus</name>
    <dbReference type="NCBI Taxonomy" id="10160"/>
    <lineage>
        <taxon>Eukaryota</taxon>
        <taxon>Metazoa</taxon>
        <taxon>Chordata</taxon>
        <taxon>Craniata</taxon>
        <taxon>Vertebrata</taxon>
        <taxon>Euteleostomi</taxon>
        <taxon>Mammalia</taxon>
        <taxon>Eutheria</taxon>
        <taxon>Euarchontoglires</taxon>
        <taxon>Glires</taxon>
        <taxon>Rodentia</taxon>
        <taxon>Hystricomorpha</taxon>
        <taxon>Octodontidae</taxon>
        <taxon>Octodon</taxon>
    </lineage>
</organism>
<dbReference type="GO" id="GO:0002223">
    <property type="term" value="P:stimulatory C-type lectin receptor signaling pathway"/>
    <property type="evidence" value="ECO:0007669"/>
    <property type="project" value="TreeGrafter"/>
</dbReference>
<dbReference type="InterPro" id="IPR016187">
    <property type="entry name" value="CTDL_fold"/>
</dbReference>
<dbReference type="PANTHER" id="PTHR22800:SF242">
    <property type="entry name" value="NKG2-A_NKG2-B TYPE II INTEGRAL MEMBRANE PROTEIN"/>
    <property type="match status" value="1"/>
</dbReference>
<evidence type="ECO:0000313" key="7">
    <source>
        <dbReference type="Proteomes" id="UP000515203"/>
    </source>
</evidence>
<dbReference type="InterPro" id="IPR050919">
    <property type="entry name" value="NKG2/CD94_NK_receptors"/>
</dbReference>
<dbReference type="InterPro" id="IPR016186">
    <property type="entry name" value="C-type_lectin-like/link_sf"/>
</dbReference>
<feature type="region of interest" description="Disordered" evidence="6">
    <location>
        <begin position="1"/>
        <end position="23"/>
    </location>
</feature>
<evidence type="ECO:0000256" key="3">
    <source>
        <dbReference type="ARBA" id="ARBA00022968"/>
    </source>
</evidence>
<dbReference type="GeneID" id="101575249"/>
<accession>A0A6P6E246</accession>
<gene>
    <name evidence="8" type="primary">LOC101575249</name>
</gene>
<dbReference type="GO" id="GO:0045954">
    <property type="term" value="P:positive regulation of natural killer cell mediated cytotoxicity"/>
    <property type="evidence" value="ECO:0007669"/>
    <property type="project" value="TreeGrafter"/>
</dbReference>
<proteinExistence type="predicted"/>
<dbReference type="RefSeq" id="XP_023566364.1">
    <property type="nucleotide sequence ID" value="XM_023710596.1"/>
</dbReference>